<accession>A0A7X4YNA6</accession>
<reference evidence="1 2" key="1">
    <citation type="submission" date="2020-01" db="EMBL/GenBank/DDBJ databases">
        <title>Paenibacillus soybeanensis sp. nov. isolated from the nodules of soybean (Glycine max(L.) Merr).</title>
        <authorList>
            <person name="Wang H."/>
        </authorList>
    </citation>
    <scope>NUCLEOTIDE SEQUENCE [LARGE SCALE GENOMIC DNA]</scope>
    <source>
        <strain evidence="1 2">DSM 23054</strain>
    </source>
</reference>
<evidence type="ECO:0000313" key="2">
    <source>
        <dbReference type="Proteomes" id="UP000558113"/>
    </source>
</evidence>
<organism evidence="1 2">
    <name type="scientific">Paenibacillus sacheonensis</name>
    <dbReference type="NCBI Taxonomy" id="742054"/>
    <lineage>
        <taxon>Bacteria</taxon>
        <taxon>Bacillati</taxon>
        <taxon>Bacillota</taxon>
        <taxon>Bacilli</taxon>
        <taxon>Bacillales</taxon>
        <taxon>Paenibacillaceae</taxon>
        <taxon>Paenibacillus</taxon>
    </lineage>
</organism>
<dbReference type="EMBL" id="JAAAMU010000003">
    <property type="protein sequence ID" value="NBC68534.1"/>
    <property type="molecule type" value="Genomic_DNA"/>
</dbReference>
<comment type="caution">
    <text evidence="1">The sequence shown here is derived from an EMBL/GenBank/DDBJ whole genome shotgun (WGS) entry which is preliminary data.</text>
</comment>
<gene>
    <name evidence="1" type="ORF">GT003_06010</name>
</gene>
<dbReference type="OrthoDB" id="1982228at2"/>
<sequence>MNRSRYIPFERNRYFYGKLLTVRDFMSEQTYASDKRRLTNRLLHGSGVVSGLQVVAVDDKSISIETGAALDQLGREIIVPSPVTVKLSQLDGFTNNEYAKNVYLCITYDEKGKEPVHTVAGAGGRDGDISEHNRILESYRLFISEQSPAPSMQEYDHLIEDTAICYGDAQVRVLQTVPRYLEPGQAFDLRITIEKNLQTSHVAFEYEPEWSGFEPAESLPDGKIRFTEPTDGEQTVYNRTIRVRALPMEPGEIRAVRSISAKPGTARLVVGDKLIYELSRIQQTIEISEEAAEKRMIRSFYARSLDRALESPADPCVHLAKINLLQMGATYVIDSVDPLPLQDYVMNATMLYKILLAQGSIARQAEAAPVIAEPSPAVALQAEGAFPDLQEEFRLFEGAKEESEKEEQAMSGVAEISIIPPPKKWYQRRERSFYSEEIKHGFGGGPVYITAGLSDERDESAVIVPEIWNRSDAVYYGDQAVFGKSEHASELPKVTIALVYYPKKGTFRIGIKVHGKTERTRLRIRWWALRTTDLPAETDGDAAQELARGRQEAAAARA</sequence>
<name>A0A7X4YNA6_9BACL</name>
<keyword evidence="2" id="KW-1185">Reference proteome</keyword>
<evidence type="ECO:0000313" key="1">
    <source>
        <dbReference type="EMBL" id="NBC68534.1"/>
    </source>
</evidence>
<protein>
    <submittedName>
        <fullName evidence="1">Uncharacterized protein</fullName>
    </submittedName>
</protein>
<dbReference type="AlphaFoldDB" id="A0A7X4YNA6"/>
<dbReference type="Proteomes" id="UP000558113">
    <property type="component" value="Unassembled WGS sequence"/>
</dbReference>
<proteinExistence type="predicted"/>
<dbReference type="RefSeq" id="WP_161695474.1">
    <property type="nucleotide sequence ID" value="NZ_JAAAMU010000003.1"/>
</dbReference>